<dbReference type="InterPro" id="IPR016181">
    <property type="entry name" value="Acyl_CoA_acyltransferase"/>
</dbReference>
<dbReference type="Pfam" id="PF00583">
    <property type="entry name" value="Acetyltransf_1"/>
    <property type="match status" value="1"/>
</dbReference>
<dbReference type="Gene3D" id="3.40.630.30">
    <property type="match status" value="1"/>
</dbReference>
<dbReference type="InterPro" id="IPR050832">
    <property type="entry name" value="Bact_Acetyltransf"/>
</dbReference>
<organism evidence="4 5">
    <name type="scientific">Oceanicella actignis</name>
    <dbReference type="NCBI Taxonomy" id="1189325"/>
    <lineage>
        <taxon>Bacteria</taxon>
        <taxon>Pseudomonadati</taxon>
        <taxon>Pseudomonadota</taxon>
        <taxon>Alphaproteobacteria</taxon>
        <taxon>Rhodobacterales</taxon>
        <taxon>Paracoccaceae</taxon>
        <taxon>Oceanicella</taxon>
    </lineage>
</organism>
<evidence type="ECO:0000313" key="5">
    <source>
        <dbReference type="Proteomes" id="UP000184066"/>
    </source>
</evidence>
<dbReference type="PROSITE" id="PS51186">
    <property type="entry name" value="GNAT"/>
    <property type="match status" value="1"/>
</dbReference>
<reference evidence="4 5" key="1">
    <citation type="submission" date="2016-12" db="EMBL/GenBank/DDBJ databases">
        <authorList>
            <person name="Song W.-J."/>
            <person name="Kurnit D.M."/>
        </authorList>
    </citation>
    <scope>NUCLEOTIDE SEQUENCE [LARGE SCALE GENOMIC DNA]</scope>
    <source>
        <strain evidence="4 5">CGMCC 1.10808</strain>
    </source>
</reference>
<dbReference type="OrthoDB" id="9805924at2"/>
<dbReference type="SUPFAM" id="SSF55729">
    <property type="entry name" value="Acyl-CoA N-acyltransferases (Nat)"/>
    <property type="match status" value="1"/>
</dbReference>
<dbReference type="GO" id="GO:0016747">
    <property type="term" value="F:acyltransferase activity, transferring groups other than amino-acyl groups"/>
    <property type="evidence" value="ECO:0007669"/>
    <property type="project" value="InterPro"/>
</dbReference>
<evidence type="ECO:0000313" key="4">
    <source>
        <dbReference type="EMBL" id="SHN49981.1"/>
    </source>
</evidence>
<evidence type="ECO:0000256" key="2">
    <source>
        <dbReference type="ARBA" id="ARBA00023315"/>
    </source>
</evidence>
<dbReference type="RefSeq" id="WP_072745758.1">
    <property type="nucleotide sequence ID" value="NZ_FOHL01000002.1"/>
</dbReference>
<dbReference type="EMBL" id="FRDL01000001">
    <property type="protein sequence ID" value="SHN49981.1"/>
    <property type="molecule type" value="Genomic_DNA"/>
</dbReference>
<dbReference type="InterPro" id="IPR000182">
    <property type="entry name" value="GNAT_dom"/>
</dbReference>
<keyword evidence="2" id="KW-0012">Acyltransferase</keyword>
<name>A0A1M7RUP3_9RHOB</name>
<dbReference type="CDD" id="cd04301">
    <property type="entry name" value="NAT_SF"/>
    <property type="match status" value="1"/>
</dbReference>
<dbReference type="AlphaFoldDB" id="A0A1M7RUP3"/>
<dbReference type="Proteomes" id="UP000184066">
    <property type="component" value="Unassembled WGS sequence"/>
</dbReference>
<protein>
    <submittedName>
        <fullName evidence="4">Acetyltransferase (GNAT) family protein</fullName>
    </submittedName>
</protein>
<keyword evidence="5" id="KW-1185">Reference proteome</keyword>
<evidence type="ECO:0000259" key="3">
    <source>
        <dbReference type="PROSITE" id="PS51186"/>
    </source>
</evidence>
<dbReference type="PANTHER" id="PTHR43877">
    <property type="entry name" value="AMINOALKYLPHOSPHONATE N-ACETYLTRANSFERASE-RELATED-RELATED"/>
    <property type="match status" value="1"/>
</dbReference>
<sequence length="149" mass="16663">MSVIRPLAPGDAPRWRALWRGYLDFYGAALPEETYAQTFARLLPGGSANMRALIAERDGAPAGLVHFIFHDHCWRPEGVTYLQDLYVDPSARGAGLGRALIEAVYAAADQAGRPTVYWLTQEFNHAARALYDRVAERTPFIKYARAERP</sequence>
<dbReference type="STRING" id="1189325.SAMN04488119_102354"/>
<keyword evidence="1 4" id="KW-0808">Transferase</keyword>
<accession>A0A1M7RUP3</accession>
<feature type="domain" description="N-acetyltransferase" evidence="3">
    <location>
        <begin position="2"/>
        <end position="149"/>
    </location>
</feature>
<gene>
    <name evidence="4" type="ORF">SAMN05216200_101164</name>
</gene>
<proteinExistence type="predicted"/>
<evidence type="ECO:0000256" key="1">
    <source>
        <dbReference type="ARBA" id="ARBA00022679"/>
    </source>
</evidence>